<accession>A0A975SMX1</accession>
<feature type="region of interest" description="Disordered" evidence="1">
    <location>
        <begin position="90"/>
        <end position="111"/>
    </location>
</feature>
<keyword evidence="2" id="KW-0812">Transmembrane</keyword>
<keyword evidence="2" id="KW-0472">Membrane</keyword>
<feature type="transmembrane region" description="Helical" evidence="2">
    <location>
        <begin position="12"/>
        <end position="30"/>
    </location>
</feature>
<gene>
    <name evidence="3" type="ORF">Azoinq_01400</name>
</gene>
<keyword evidence="4" id="KW-1185">Reference proteome</keyword>
<dbReference type="Proteomes" id="UP000683428">
    <property type="component" value="Chromosome"/>
</dbReference>
<dbReference type="EMBL" id="CP064782">
    <property type="protein sequence ID" value="QWT49299.1"/>
    <property type="molecule type" value="Genomic_DNA"/>
</dbReference>
<evidence type="ECO:0000256" key="2">
    <source>
        <dbReference type="SAM" id="Phobius"/>
    </source>
</evidence>
<protein>
    <submittedName>
        <fullName evidence="3">Uncharacterized protein</fullName>
    </submittedName>
</protein>
<evidence type="ECO:0000313" key="4">
    <source>
        <dbReference type="Proteomes" id="UP000683428"/>
    </source>
</evidence>
<evidence type="ECO:0000313" key="3">
    <source>
        <dbReference type="EMBL" id="QWT49299.1"/>
    </source>
</evidence>
<keyword evidence="2" id="KW-1133">Transmembrane helix</keyword>
<evidence type="ECO:0000256" key="1">
    <source>
        <dbReference type="SAM" id="MobiDB-lite"/>
    </source>
</evidence>
<proteinExistence type="predicted"/>
<organism evidence="3 4">
    <name type="scientific">Azospira inquinata</name>
    <dbReference type="NCBI Taxonomy" id="2785627"/>
    <lineage>
        <taxon>Bacteria</taxon>
        <taxon>Pseudomonadati</taxon>
        <taxon>Pseudomonadota</taxon>
        <taxon>Betaproteobacteria</taxon>
        <taxon>Rhodocyclales</taxon>
        <taxon>Rhodocyclaceae</taxon>
        <taxon>Azospira</taxon>
    </lineage>
</organism>
<name>A0A975SMX1_9RHOO</name>
<dbReference type="AlphaFoldDB" id="A0A975SMX1"/>
<sequence length="111" mass="11961">MPAQAGGRRAPWVLWLVALVFLCLVGLRLVESTHLHLTDALERDCPVCQMGGQPALDAPPPLPTAALALLFLCYCLPPLPRPGRRESFLLLRPHPRGPPAGAEESEAGSDH</sequence>
<reference evidence="3" key="1">
    <citation type="submission" date="2020-11" db="EMBL/GenBank/DDBJ databases">
        <title>Azospira inquinata sp. nov.</title>
        <authorList>
            <person name="Moe W.M."/>
            <person name="Mikes M.C."/>
        </authorList>
    </citation>
    <scope>NUCLEOTIDE SEQUENCE</scope>
    <source>
        <strain evidence="3">Azo-3</strain>
    </source>
</reference>
<dbReference type="RefSeq" id="WP_216127574.1">
    <property type="nucleotide sequence ID" value="NZ_CP064782.1"/>
</dbReference>
<dbReference type="KEGG" id="aiq:Azoinq_01400"/>